<dbReference type="PIRSF" id="PIRSF000883">
    <property type="entry name" value="Pesterase_MJ0912"/>
    <property type="match status" value="1"/>
</dbReference>
<gene>
    <name evidence="3" type="ORF">CALK_1697</name>
</gene>
<name>U7D8F1_9BACT</name>
<sequence length="245" mass="27870">MKTAFISDIHANIDALQCVFDDITQRNISSIICLGDVIGYGPRPNECVAAIRSQCEVTLMGNHDSAVFAPTANLNFNANALHAIVWTSTVISQDSLEFLNSLPLTYTKANYTAVHATPYDPYQWFYISSVEDALFNFNFFKTKFCFNGHTHVPGIIELNGDSHNIRIYKDQEFFYNQKEDFRYIVNVGSVGQPRDGDSRACYVILDTDIGSLEYVRLSYDLDAYKKKMHDAEMPEFLIQRIEQGR</sequence>
<evidence type="ECO:0000259" key="2">
    <source>
        <dbReference type="Pfam" id="PF12850"/>
    </source>
</evidence>
<dbReference type="eggNOG" id="COG0639">
    <property type="taxonomic scope" value="Bacteria"/>
</dbReference>
<dbReference type="InterPro" id="IPR029052">
    <property type="entry name" value="Metallo-depent_PP-like"/>
</dbReference>
<reference evidence="3 4" key="1">
    <citation type="journal article" date="2013" name="Environ. Microbiol.">
        <title>Genome analysis of Chitinivibrio alkaliphilus gen. nov., sp. nov., a novel extremely haloalkaliphilic anaerobic chitinolytic bacterium from the candidate phylum Termite Group 3.</title>
        <authorList>
            <person name="Sorokin D.Y."/>
            <person name="Gumerov V.M."/>
            <person name="Rakitin A.L."/>
            <person name="Beletsky A.V."/>
            <person name="Damste J.S."/>
            <person name="Muyzer G."/>
            <person name="Mardanov A.V."/>
            <person name="Ravin N.V."/>
        </authorList>
    </citation>
    <scope>NUCLEOTIDE SEQUENCE [LARGE SCALE GENOMIC DNA]</scope>
    <source>
        <strain evidence="3 4">ACht1</strain>
    </source>
</reference>
<dbReference type="Gene3D" id="3.60.21.10">
    <property type="match status" value="1"/>
</dbReference>
<dbReference type="Proteomes" id="UP000017148">
    <property type="component" value="Unassembled WGS sequence"/>
</dbReference>
<accession>U7D8F1</accession>
<dbReference type="RefSeq" id="WP_022637137.1">
    <property type="nucleotide sequence ID" value="NZ_ASJR01000014.1"/>
</dbReference>
<dbReference type="PANTHER" id="PTHR42850:SF2">
    <property type="entry name" value="BLL5683 PROTEIN"/>
    <property type="match status" value="1"/>
</dbReference>
<dbReference type="GO" id="GO:0016791">
    <property type="term" value="F:phosphatase activity"/>
    <property type="evidence" value="ECO:0007669"/>
    <property type="project" value="TreeGrafter"/>
</dbReference>
<dbReference type="InterPro" id="IPR011152">
    <property type="entry name" value="Pesterase_MJ0912"/>
</dbReference>
<dbReference type="AlphaFoldDB" id="U7D8F1"/>
<evidence type="ECO:0000313" key="4">
    <source>
        <dbReference type="Proteomes" id="UP000017148"/>
    </source>
</evidence>
<dbReference type="CDD" id="cd00838">
    <property type="entry name" value="MPP_superfamily"/>
    <property type="match status" value="1"/>
</dbReference>
<dbReference type="GO" id="GO:0005737">
    <property type="term" value="C:cytoplasm"/>
    <property type="evidence" value="ECO:0007669"/>
    <property type="project" value="TreeGrafter"/>
</dbReference>
<dbReference type="InterPro" id="IPR050126">
    <property type="entry name" value="Ap4A_hydrolase"/>
</dbReference>
<evidence type="ECO:0000256" key="1">
    <source>
        <dbReference type="ARBA" id="ARBA00008950"/>
    </source>
</evidence>
<dbReference type="SUPFAM" id="SSF56300">
    <property type="entry name" value="Metallo-dependent phosphatases"/>
    <property type="match status" value="1"/>
</dbReference>
<dbReference type="Pfam" id="PF12850">
    <property type="entry name" value="Metallophos_2"/>
    <property type="match status" value="1"/>
</dbReference>
<dbReference type="STRING" id="1313304.CALK_1697"/>
<comment type="similarity">
    <text evidence="1">Belongs to the metallophosphoesterase superfamily. YfcE family.</text>
</comment>
<proteinExistence type="inferred from homology"/>
<evidence type="ECO:0000313" key="3">
    <source>
        <dbReference type="EMBL" id="ERP31352.1"/>
    </source>
</evidence>
<dbReference type="EMBL" id="ASJR01000014">
    <property type="protein sequence ID" value="ERP31352.1"/>
    <property type="molecule type" value="Genomic_DNA"/>
</dbReference>
<feature type="domain" description="Calcineurin-like phosphoesterase" evidence="2">
    <location>
        <begin position="1"/>
        <end position="208"/>
    </location>
</feature>
<dbReference type="InterPro" id="IPR024654">
    <property type="entry name" value="Calcineurin-like_PHP_lpxH"/>
</dbReference>
<protein>
    <submittedName>
        <fullName evidence="3">Metallophosphoesterase</fullName>
    </submittedName>
</protein>
<dbReference type="OrthoDB" id="9813918at2"/>
<comment type="caution">
    <text evidence="3">The sequence shown here is derived from an EMBL/GenBank/DDBJ whole genome shotgun (WGS) entry which is preliminary data.</text>
</comment>
<keyword evidence="4" id="KW-1185">Reference proteome</keyword>
<organism evidence="3 4">
    <name type="scientific">Chitinivibrio alkaliphilus ACht1</name>
    <dbReference type="NCBI Taxonomy" id="1313304"/>
    <lineage>
        <taxon>Bacteria</taxon>
        <taxon>Pseudomonadati</taxon>
        <taxon>Fibrobacterota</taxon>
        <taxon>Chitinivibrionia</taxon>
        <taxon>Chitinivibrionales</taxon>
        <taxon>Chitinivibrionaceae</taxon>
        <taxon>Chitinivibrio</taxon>
    </lineage>
</organism>
<dbReference type="PANTHER" id="PTHR42850">
    <property type="entry name" value="METALLOPHOSPHOESTERASE"/>
    <property type="match status" value="1"/>
</dbReference>